<evidence type="ECO:0000256" key="9">
    <source>
        <dbReference type="PROSITE-ProRule" id="PRU10141"/>
    </source>
</evidence>
<feature type="binding site" evidence="9">
    <location>
        <position position="65"/>
    </location>
    <ligand>
        <name>ATP</name>
        <dbReference type="ChEBI" id="CHEBI:30616"/>
    </ligand>
</feature>
<keyword evidence="13" id="KW-1185">Reference proteome</keyword>
<dbReference type="CDD" id="cd14003">
    <property type="entry name" value="STKc_AMPK-like"/>
    <property type="match status" value="1"/>
</dbReference>
<evidence type="ECO:0000256" key="5">
    <source>
        <dbReference type="ARBA" id="ARBA00022777"/>
    </source>
</evidence>
<dbReference type="InterPro" id="IPR000719">
    <property type="entry name" value="Prot_kinase_dom"/>
</dbReference>
<dbReference type="PROSITE" id="PS50011">
    <property type="entry name" value="PROTEIN_KINASE_DOM"/>
    <property type="match status" value="1"/>
</dbReference>
<keyword evidence="4 9" id="KW-0547">Nucleotide-binding</keyword>
<dbReference type="SMART" id="SM00220">
    <property type="entry name" value="S_TKc"/>
    <property type="match status" value="1"/>
</dbReference>
<keyword evidence="2 10" id="KW-0723">Serine/threonine-protein kinase</keyword>
<evidence type="ECO:0000256" key="10">
    <source>
        <dbReference type="RuleBase" id="RU000304"/>
    </source>
</evidence>
<keyword evidence="5 12" id="KW-0418">Kinase</keyword>
<dbReference type="GO" id="GO:0004674">
    <property type="term" value="F:protein serine/threonine kinase activity"/>
    <property type="evidence" value="ECO:0007669"/>
    <property type="project" value="UniProtKB-EC"/>
</dbReference>
<keyword evidence="6 9" id="KW-0067">ATP-binding</keyword>
<feature type="domain" description="Protein kinase" evidence="11">
    <location>
        <begin position="26"/>
        <end position="278"/>
    </location>
</feature>
<dbReference type="Gene3D" id="3.30.310.80">
    <property type="entry name" value="Kinase associated domain 1, KA1"/>
    <property type="match status" value="1"/>
</dbReference>
<dbReference type="SUPFAM" id="SSF56112">
    <property type="entry name" value="Protein kinase-like (PK-like)"/>
    <property type="match status" value="1"/>
</dbReference>
<dbReference type="PROSITE" id="PS00107">
    <property type="entry name" value="PROTEIN_KINASE_ATP"/>
    <property type="match status" value="1"/>
</dbReference>
<sequence>MSESKSFSLSSTIQQPYERIIHVNKFQVGPTLGEGTFGRVKQARNTITGELVAMKILDKETIIKKKMTEQLQREIGIMKKLSHPNILQLKEVLSSRSKVFIILELAVGGELFQKIVSEKFFREDTARKYFQQLIGGLEYCHMNGICHRDLKPENLLLDSRGTLKISDFGLCALTDDQTFLKTQCGTPHYTAPEIHIGAQYDGKQADIWSCGIILFVMLAGHLPFDCESRTELYQRIKTTSFKFPDNFPPGARDLIEHILVADPTLRYTLQQVKEHPWFSKDYVSVDVFPPLLTVTQNEMDHVFLSLNDREVTSEKVQDSPPHSEVSVGDKHSVSLSPPTLNVFELISASGVLDVSPLVSSNVSVIHVRTNTLFTTTYDITALISRIQAELTAMHCPFKQLSPFVFRVAFQVAAGQDQVQGVGTAKIDIYQMTGNLFLVEMRRGRGGILHYLAFYNSFRKRLEDVAPMVDSDQQKRGEKT</sequence>
<keyword evidence="3 12" id="KW-0808">Transferase</keyword>
<dbReference type="EC" id="2.7.11.1" evidence="1"/>
<comment type="catalytic activity">
    <reaction evidence="8">
        <text>L-seryl-[protein] + ATP = O-phospho-L-seryl-[protein] + ADP + H(+)</text>
        <dbReference type="Rhea" id="RHEA:17989"/>
        <dbReference type="Rhea" id="RHEA-COMP:9863"/>
        <dbReference type="Rhea" id="RHEA-COMP:11604"/>
        <dbReference type="ChEBI" id="CHEBI:15378"/>
        <dbReference type="ChEBI" id="CHEBI:29999"/>
        <dbReference type="ChEBI" id="CHEBI:30616"/>
        <dbReference type="ChEBI" id="CHEBI:83421"/>
        <dbReference type="ChEBI" id="CHEBI:456216"/>
        <dbReference type="EC" id="2.7.11.1"/>
    </reaction>
</comment>
<evidence type="ECO:0000313" key="13">
    <source>
        <dbReference type="Proteomes" id="UP001281761"/>
    </source>
</evidence>
<evidence type="ECO:0000256" key="7">
    <source>
        <dbReference type="ARBA" id="ARBA00047899"/>
    </source>
</evidence>
<comment type="caution">
    <text evidence="12">The sequence shown here is derived from an EMBL/GenBank/DDBJ whole genome shotgun (WGS) entry which is preliminary data.</text>
</comment>
<evidence type="ECO:0000259" key="11">
    <source>
        <dbReference type="PROSITE" id="PS50011"/>
    </source>
</evidence>
<evidence type="ECO:0000256" key="8">
    <source>
        <dbReference type="ARBA" id="ARBA00048679"/>
    </source>
</evidence>
<comment type="similarity">
    <text evidence="10">Belongs to the protein kinase superfamily.</text>
</comment>
<comment type="catalytic activity">
    <reaction evidence="7">
        <text>L-threonyl-[protein] + ATP = O-phospho-L-threonyl-[protein] + ADP + H(+)</text>
        <dbReference type="Rhea" id="RHEA:46608"/>
        <dbReference type="Rhea" id="RHEA-COMP:11060"/>
        <dbReference type="Rhea" id="RHEA-COMP:11605"/>
        <dbReference type="ChEBI" id="CHEBI:15378"/>
        <dbReference type="ChEBI" id="CHEBI:30013"/>
        <dbReference type="ChEBI" id="CHEBI:30616"/>
        <dbReference type="ChEBI" id="CHEBI:61977"/>
        <dbReference type="ChEBI" id="CHEBI:456216"/>
        <dbReference type="EC" id="2.7.11.1"/>
    </reaction>
</comment>
<dbReference type="PROSITE" id="PS00108">
    <property type="entry name" value="PROTEIN_KINASE_ST"/>
    <property type="match status" value="1"/>
</dbReference>
<dbReference type="EMBL" id="JARBJD010000107">
    <property type="protein sequence ID" value="KAK2952154.1"/>
    <property type="molecule type" value="Genomic_DNA"/>
</dbReference>
<accession>A0ABQ9XL24</accession>
<protein>
    <recommendedName>
        <fullName evidence="1">non-specific serine/threonine protein kinase</fullName>
        <ecNumber evidence="1">2.7.11.1</ecNumber>
    </recommendedName>
</protein>
<dbReference type="Proteomes" id="UP001281761">
    <property type="component" value="Unassembled WGS sequence"/>
</dbReference>
<dbReference type="Gene3D" id="1.10.510.10">
    <property type="entry name" value="Transferase(Phosphotransferase) domain 1"/>
    <property type="match status" value="1"/>
</dbReference>
<name>A0ABQ9XL24_9EUKA</name>
<evidence type="ECO:0000313" key="12">
    <source>
        <dbReference type="EMBL" id="KAK2952154.1"/>
    </source>
</evidence>
<evidence type="ECO:0000256" key="2">
    <source>
        <dbReference type="ARBA" id="ARBA00022527"/>
    </source>
</evidence>
<dbReference type="PANTHER" id="PTHR43895:SF32">
    <property type="entry name" value="SERINE_THREONINE-PROTEIN KINASE CHK1"/>
    <property type="match status" value="1"/>
</dbReference>
<evidence type="ECO:0000256" key="6">
    <source>
        <dbReference type="ARBA" id="ARBA00022840"/>
    </source>
</evidence>
<dbReference type="InterPro" id="IPR011009">
    <property type="entry name" value="Kinase-like_dom_sf"/>
</dbReference>
<dbReference type="PANTHER" id="PTHR43895">
    <property type="entry name" value="CALCIUM/CALMODULIN-DEPENDENT PROTEIN KINASE KINASE-RELATED"/>
    <property type="match status" value="1"/>
</dbReference>
<gene>
    <name evidence="12" type="ORF">BLNAU_12857</name>
</gene>
<dbReference type="Pfam" id="PF00069">
    <property type="entry name" value="Pkinase"/>
    <property type="match status" value="1"/>
</dbReference>
<reference evidence="12 13" key="1">
    <citation type="journal article" date="2022" name="bioRxiv">
        <title>Genomics of Preaxostyla Flagellates Illuminates Evolutionary Transitions and the Path Towards Mitochondrial Loss.</title>
        <authorList>
            <person name="Novak L.V.F."/>
            <person name="Treitli S.C."/>
            <person name="Pyrih J."/>
            <person name="Halakuc P."/>
            <person name="Pipaliya S.V."/>
            <person name="Vacek V."/>
            <person name="Brzon O."/>
            <person name="Soukal P."/>
            <person name="Eme L."/>
            <person name="Dacks J.B."/>
            <person name="Karnkowska A."/>
            <person name="Elias M."/>
            <person name="Hampl V."/>
        </authorList>
    </citation>
    <scope>NUCLEOTIDE SEQUENCE [LARGE SCALE GENOMIC DNA]</scope>
    <source>
        <strain evidence="12">NAU3</strain>
        <tissue evidence="12">Gut</tissue>
    </source>
</reference>
<evidence type="ECO:0000256" key="3">
    <source>
        <dbReference type="ARBA" id="ARBA00022679"/>
    </source>
</evidence>
<proteinExistence type="inferred from homology"/>
<dbReference type="InterPro" id="IPR008271">
    <property type="entry name" value="Ser/Thr_kinase_AS"/>
</dbReference>
<dbReference type="InterPro" id="IPR017441">
    <property type="entry name" value="Protein_kinase_ATP_BS"/>
</dbReference>
<evidence type="ECO:0000256" key="1">
    <source>
        <dbReference type="ARBA" id="ARBA00012513"/>
    </source>
</evidence>
<evidence type="ECO:0000256" key="4">
    <source>
        <dbReference type="ARBA" id="ARBA00022741"/>
    </source>
</evidence>
<organism evidence="12 13">
    <name type="scientific">Blattamonas nauphoetae</name>
    <dbReference type="NCBI Taxonomy" id="2049346"/>
    <lineage>
        <taxon>Eukaryota</taxon>
        <taxon>Metamonada</taxon>
        <taxon>Preaxostyla</taxon>
        <taxon>Oxymonadida</taxon>
        <taxon>Blattamonas</taxon>
    </lineage>
</organism>